<dbReference type="STRING" id="497965.Cyan7822_1980"/>
<dbReference type="InterPro" id="IPR028081">
    <property type="entry name" value="Leu-bd"/>
</dbReference>
<dbReference type="InterPro" id="IPR051010">
    <property type="entry name" value="BCAA_transport"/>
</dbReference>
<dbReference type="PANTHER" id="PTHR30483:SF6">
    <property type="entry name" value="PERIPLASMIC BINDING PROTEIN OF ABC TRANSPORTER FOR NATURAL AMINO ACIDS"/>
    <property type="match status" value="1"/>
</dbReference>
<dbReference type="PANTHER" id="PTHR30483">
    <property type="entry name" value="LEUCINE-SPECIFIC-BINDING PROTEIN"/>
    <property type="match status" value="1"/>
</dbReference>
<dbReference type="SUPFAM" id="SSF53822">
    <property type="entry name" value="Periplasmic binding protein-like I"/>
    <property type="match status" value="1"/>
</dbReference>
<comment type="similarity">
    <text evidence="1">Belongs to the leucine-binding protein family.</text>
</comment>
<organism evidence="5 6">
    <name type="scientific">Gloeothece verrucosa (strain PCC 7822)</name>
    <name type="common">Cyanothece sp. (strain PCC 7822)</name>
    <dbReference type="NCBI Taxonomy" id="497965"/>
    <lineage>
        <taxon>Bacteria</taxon>
        <taxon>Bacillati</taxon>
        <taxon>Cyanobacteriota</taxon>
        <taxon>Cyanophyceae</taxon>
        <taxon>Oscillatoriophycideae</taxon>
        <taxon>Chroococcales</taxon>
        <taxon>Aphanothecaceae</taxon>
        <taxon>Gloeothece</taxon>
        <taxon>Gloeothece verrucosa</taxon>
    </lineage>
</organism>
<dbReference type="Proteomes" id="UP000008206">
    <property type="component" value="Chromosome"/>
</dbReference>
<evidence type="ECO:0000256" key="2">
    <source>
        <dbReference type="ARBA" id="ARBA00022729"/>
    </source>
</evidence>
<keyword evidence="5" id="KW-0675">Receptor</keyword>
<keyword evidence="3" id="KW-0472">Membrane</keyword>
<feature type="transmembrane region" description="Helical" evidence="3">
    <location>
        <begin position="7"/>
        <end position="28"/>
    </location>
</feature>
<proteinExistence type="inferred from homology"/>
<dbReference type="eggNOG" id="COG0683">
    <property type="taxonomic scope" value="Bacteria"/>
</dbReference>
<evidence type="ECO:0000256" key="1">
    <source>
        <dbReference type="ARBA" id="ARBA00010062"/>
    </source>
</evidence>
<dbReference type="InterPro" id="IPR028082">
    <property type="entry name" value="Peripla_BP_I"/>
</dbReference>
<dbReference type="EMBL" id="CP002198">
    <property type="protein sequence ID" value="ADN13962.1"/>
    <property type="molecule type" value="Genomic_DNA"/>
</dbReference>
<keyword evidence="3" id="KW-1133">Transmembrane helix</keyword>
<accession>E0UBL8</accession>
<dbReference type="CDD" id="cd06268">
    <property type="entry name" value="PBP1_ABC_transporter_LIVBP-like"/>
    <property type="match status" value="1"/>
</dbReference>
<name>E0UBL8_GLOV7</name>
<dbReference type="OrthoDB" id="446586at2"/>
<evidence type="ECO:0000256" key="3">
    <source>
        <dbReference type="SAM" id="Phobius"/>
    </source>
</evidence>
<evidence type="ECO:0000259" key="4">
    <source>
        <dbReference type="Pfam" id="PF13458"/>
    </source>
</evidence>
<dbReference type="HOGENOM" id="CLU_038795_0_0_3"/>
<gene>
    <name evidence="5" type="ordered locus">Cyan7822_1980</name>
</gene>
<dbReference type="Gene3D" id="3.40.50.2300">
    <property type="match status" value="2"/>
</dbReference>
<evidence type="ECO:0000313" key="5">
    <source>
        <dbReference type="EMBL" id="ADN13962.1"/>
    </source>
</evidence>
<protein>
    <submittedName>
        <fullName evidence="5">Extracellular ligand-binding receptor</fullName>
    </submittedName>
</protein>
<keyword evidence="6" id="KW-1185">Reference proteome</keyword>
<dbReference type="RefSeq" id="WP_013322068.1">
    <property type="nucleotide sequence ID" value="NC_014501.1"/>
</dbReference>
<keyword evidence="3" id="KW-0812">Transmembrane</keyword>
<dbReference type="Pfam" id="PF13458">
    <property type="entry name" value="Peripla_BP_6"/>
    <property type="match status" value="1"/>
</dbReference>
<sequence length="470" mass="49941">MSKKNETTILILAFLITAAILGGGAWLLRDTISNLFSKEPNSFNRVSSSSGKRSSLGETILVQADTTPEKQAGVEAFAKGDFASAIAQFQSSRQIQPNDPETLIYLNNAQAATKNPIKIAVVVPIGGNLNVAKEILRGVAQGQNEIHQKGGINGRGLQIEIVNDDNNPETAKQVAQELVKDNSILAVIGHNSSNATIAAVPEYQKGGLVMISSTSTVTTIPERGNFIFRTVPTIRFEADTVSRYSINMAKKTNIAVCFDSTAANSQSLKDDFTSAIYADGGRILEISCDFAAPTFNANEAVSNAISKGADGLLLAASVERINLALEVAKANQQRLFLLGSSTLYAYQTLKDGQQAVNGMVLVAPWHSEAFKGNPFPVQAKQLWGGDVNWRSALSYDALQAIIAGFKSGDISRQGLQGVLSSQGFSAQGATGKIEFLPSGDRNGAAILIKIEARQPSTSGTGFDFVPLLSK</sequence>
<dbReference type="AlphaFoldDB" id="E0UBL8"/>
<dbReference type="KEGG" id="cyj:Cyan7822_1980"/>
<keyword evidence="2" id="KW-0732">Signal</keyword>
<feature type="domain" description="Leucine-binding protein" evidence="4">
    <location>
        <begin position="116"/>
        <end position="438"/>
    </location>
</feature>
<reference evidence="6" key="1">
    <citation type="journal article" date="2011" name="MBio">
        <title>Novel metabolic attributes of the genus Cyanothece, comprising a group of unicellular nitrogen-fixing Cyanobacteria.</title>
        <authorList>
            <person name="Bandyopadhyay A."/>
            <person name="Elvitigala T."/>
            <person name="Welsh E."/>
            <person name="Stockel J."/>
            <person name="Liberton M."/>
            <person name="Min H."/>
            <person name="Sherman L.A."/>
            <person name="Pakrasi H.B."/>
        </authorList>
    </citation>
    <scope>NUCLEOTIDE SEQUENCE [LARGE SCALE GENOMIC DNA]</scope>
    <source>
        <strain evidence="6">PCC 7822</strain>
    </source>
</reference>
<evidence type="ECO:0000313" key="6">
    <source>
        <dbReference type="Proteomes" id="UP000008206"/>
    </source>
</evidence>